<gene>
    <name evidence="1" type="ORF">FC701_04680</name>
</gene>
<evidence type="ECO:0000313" key="2">
    <source>
        <dbReference type="Proteomes" id="UP000305524"/>
    </source>
</evidence>
<evidence type="ECO:0000313" key="1">
    <source>
        <dbReference type="EMBL" id="TKI86731.1"/>
    </source>
</evidence>
<sequence length="89" mass="10446">MTKEYVKVPFRVGGVKGEYEGYSDMPFWNHDLTLELVIGLLNNVDYKEFFESGKLDELDDYAKRLIEAMEYSLGFDGLYQLVYEDIKKD</sequence>
<name>A0A4U3AHB1_BACMY</name>
<dbReference type="AlphaFoldDB" id="A0A4U3AHB1"/>
<accession>A0A4U3AHB1</accession>
<protein>
    <submittedName>
        <fullName evidence="1">Uncharacterized protein</fullName>
    </submittedName>
</protein>
<dbReference type="Proteomes" id="UP000305524">
    <property type="component" value="Unassembled WGS sequence"/>
</dbReference>
<comment type="caution">
    <text evidence="1">The sequence shown here is derived from an EMBL/GenBank/DDBJ whole genome shotgun (WGS) entry which is preliminary data.</text>
</comment>
<organism evidence="1 2">
    <name type="scientific">Bacillus mycoides</name>
    <dbReference type="NCBI Taxonomy" id="1405"/>
    <lineage>
        <taxon>Bacteria</taxon>
        <taxon>Bacillati</taxon>
        <taxon>Bacillota</taxon>
        <taxon>Bacilli</taxon>
        <taxon>Bacillales</taxon>
        <taxon>Bacillaceae</taxon>
        <taxon>Bacillus</taxon>
        <taxon>Bacillus cereus group</taxon>
    </lineage>
</organism>
<dbReference type="EMBL" id="SZOD01000099">
    <property type="protein sequence ID" value="TKI86731.1"/>
    <property type="molecule type" value="Genomic_DNA"/>
</dbReference>
<reference evidence="1 2" key="1">
    <citation type="journal article" date="2019" name="Environ. Microbiol.">
        <title>An active ?-lactamase is a part of an orchestrated cell wall stress resistance network of Bacillus subtilis and related rhizosphere species.</title>
        <authorList>
            <person name="Bucher T."/>
            <person name="Keren-Paz A."/>
            <person name="Hausser J."/>
            <person name="Olender T."/>
            <person name="Cytryn E."/>
            <person name="Kolodkin-Gal I."/>
        </authorList>
    </citation>
    <scope>NUCLEOTIDE SEQUENCE [LARGE SCALE GENOMIC DNA]</scope>
    <source>
        <strain evidence="1 2">I186</strain>
    </source>
</reference>
<proteinExistence type="predicted"/>
<dbReference type="RefSeq" id="WP_137057065.1">
    <property type="nucleotide sequence ID" value="NZ_SZOD01000099.1"/>
</dbReference>